<evidence type="ECO:0000256" key="1">
    <source>
        <dbReference type="SAM" id="MobiDB-lite"/>
    </source>
</evidence>
<reference evidence="2 3" key="1">
    <citation type="submission" date="2014-04" db="EMBL/GenBank/DDBJ databases">
        <authorList>
            <consortium name="DOE Joint Genome Institute"/>
            <person name="Kuo A."/>
            <person name="Kohler A."/>
            <person name="Costa M.D."/>
            <person name="Nagy L.G."/>
            <person name="Floudas D."/>
            <person name="Copeland A."/>
            <person name="Barry K.W."/>
            <person name="Cichocki N."/>
            <person name="Veneault-Fourrey C."/>
            <person name="LaButti K."/>
            <person name="Lindquist E.A."/>
            <person name="Lipzen A."/>
            <person name="Lundell T."/>
            <person name="Morin E."/>
            <person name="Murat C."/>
            <person name="Sun H."/>
            <person name="Tunlid A."/>
            <person name="Henrissat B."/>
            <person name="Grigoriev I.V."/>
            <person name="Hibbett D.S."/>
            <person name="Martin F."/>
            <person name="Nordberg H.P."/>
            <person name="Cantor M.N."/>
            <person name="Hua S.X."/>
        </authorList>
    </citation>
    <scope>NUCLEOTIDE SEQUENCE [LARGE SCALE GENOMIC DNA]</scope>
    <source>
        <strain evidence="2 3">441</strain>
    </source>
</reference>
<evidence type="ECO:0000313" key="2">
    <source>
        <dbReference type="EMBL" id="KIK27424.1"/>
    </source>
</evidence>
<dbReference type="HOGENOM" id="CLU_1019824_0_0_1"/>
<organism evidence="2 3">
    <name type="scientific">Pisolithus microcarpus 441</name>
    <dbReference type="NCBI Taxonomy" id="765257"/>
    <lineage>
        <taxon>Eukaryota</taxon>
        <taxon>Fungi</taxon>
        <taxon>Dikarya</taxon>
        <taxon>Basidiomycota</taxon>
        <taxon>Agaricomycotina</taxon>
        <taxon>Agaricomycetes</taxon>
        <taxon>Agaricomycetidae</taxon>
        <taxon>Boletales</taxon>
        <taxon>Sclerodermatineae</taxon>
        <taxon>Pisolithaceae</taxon>
        <taxon>Pisolithus</taxon>
    </lineage>
</organism>
<name>A0A0C9ZNC3_9AGAM</name>
<keyword evidence="3" id="KW-1185">Reference proteome</keyword>
<gene>
    <name evidence="2" type="ORF">PISMIDRAFT_8238</name>
</gene>
<dbReference type="OrthoDB" id="6513042at2759"/>
<protein>
    <submittedName>
        <fullName evidence="2">Uncharacterized protein</fullName>
    </submittedName>
</protein>
<sequence>MKGVLTSASVTGTYELLQINHSDAQWHFMERAAGSASGEEPPRRAGKPPKLSRVEKWMMSDLQPFLPEFARLLRRSDEEHLHQSFALVQTLSECFRSTGVPPSEAGLAKLNMHVGDGRKRTEGVPKTRLDAGRISKLEAALASFGEDGEEDVVFVSMSTACSRAPTKNSTEFKPMKQVTSTVPVIRGPLVPQKHTNRPEGCTIRSSGTSHVPGGTEPAAPSRPSHKPPAPQDVAEVLPPELSSGDSDCDAGRTGTSIGCARKVPEISQDSEAC</sequence>
<evidence type="ECO:0000313" key="3">
    <source>
        <dbReference type="Proteomes" id="UP000054018"/>
    </source>
</evidence>
<reference evidence="3" key="2">
    <citation type="submission" date="2015-01" db="EMBL/GenBank/DDBJ databases">
        <title>Evolutionary Origins and Diversification of the Mycorrhizal Mutualists.</title>
        <authorList>
            <consortium name="DOE Joint Genome Institute"/>
            <consortium name="Mycorrhizal Genomics Consortium"/>
            <person name="Kohler A."/>
            <person name="Kuo A."/>
            <person name="Nagy L.G."/>
            <person name="Floudas D."/>
            <person name="Copeland A."/>
            <person name="Barry K.W."/>
            <person name="Cichocki N."/>
            <person name="Veneault-Fourrey C."/>
            <person name="LaButti K."/>
            <person name="Lindquist E.A."/>
            <person name="Lipzen A."/>
            <person name="Lundell T."/>
            <person name="Morin E."/>
            <person name="Murat C."/>
            <person name="Riley R."/>
            <person name="Ohm R."/>
            <person name="Sun H."/>
            <person name="Tunlid A."/>
            <person name="Henrissat B."/>
            <person name="Grigoriev I.V."/>
            <person name="Hibbett D.S."/>
            <person name="Martin F."/>
        </authorList>
    </citation>
    <scope>NUCLEOTIDE SEQUENCE [LARGE SCALE GENOMIC DNA]</scope>
    <source>
        <strain evidence="3">441</strain>
    </source>
</reference>
<proteinExistence type="predicted"/>
<accession>A0A0C9ZNC3</accession>
<dbReference type="AlphaFoldDB" id="A0A0C9ZNC3"/>
<feature type="region of interest" description="Disordered" evidence="1">
    <location>
        <begin position="188"/>
        <end position="273"/>
    </location>
</feature>
<dbReference type="STRING" id="765257.A0A0C9ZNC3"/>
<dbReference type="EMBL" id="KN833696">
    <property type="protein sequence ID" value="KIK27424.1"/>
    <property type="molecule type" value="Genomic_DNA"/>
</dbReference>
<dbReference type="Proteomes" id="UP000054018">
    <property type="component" value="Unassembled WGS sequence"/>
</dbReference>